<name>A0A4R2I046_9ACTN</name>
<accession>A0A4R2I046</accession>
<gene>
    <name evidence="2" type="ORF">EV652_101620</name>
</gene>
<dbReference type="AlphaFoldDB" id="A0A4R2I046"/>
<evidence type="ECO:0000313" key="2">
    <source>
        <dbReference type="EMBL" id="TCO35735.1"/>
    </source>
</evidence>
<dbReference type="InterPro" id="IPR009272">
    <property type="entry name" value="DUF929"/>
</dbReference>
<keyword evidence="1" id="KW-1133">Transmembrane helix</keyword>
<comment type="caution">
    <text evidence="2">The sequence shown here is derived from an EMBL/GenBank/DDBJ whole genome shotgun (WGS) entry which is preliminary data.</text>
</comment>
<sequence>MSRRVEQKAQARQTKVAELRAAQRRAERRKRLLIAFGAVAAVVIVVVGLVVVRLAGGGQQAAAGPSGSADAQIVSALAAVPSTTFDEVGTAGVQGGPAAINASALTADGKPKVLYIGAEFCPFCAAERWPVAVALSRFGAFGNLGTTHSAGDDVYPNTPTLSFHGATYTSQYLAFTGVETTTNEKVGDQYAPLDTPSAADQQTFETYNQPPYVKSGGSIPFIDIGGKYVSSGATYSPEILAGKTQAEIANALKDPSSPIARAVDASANLYTAALCQVTGNQPGNVCTSAAVTAAAGKLGKS</sequence>
<dbReference type="OrthoDB" id="154333at2"/>
<evidence type="ECO:0000313" key="3">
    <source>
        <dbReference type="Proteomes" id="UP000294508"/>
    </source>
</evidence>
<feature type="transmembrane region" description="Helical" evidence="1">
    <location>
        <begin position="32"/>
        <end position="56"/>
    </location>
</feature>
<evidence type="ECO:0000256" key="1">
    <source>
        <dbReference type="SAM" id="Phobius"/>
    </source>
</evidence>
<keyword evidence="3" id="KW-1185">Reference proteome</keyword>
<keyword evidence="1" id="KW-0472">Membrane</keyword>
<dbReference type="Pfam" id="PF06053">
    <property type="entry name" value="DUF929"/>
    <property type="match status" value="1"/>
</dbReference>
<protein>
    <submittedName>
        <fullName evidence="2">Uncharacterized protein DUF929</fullName>
    </submittedName>
</protein>
<dbReference type="RefSeq" id="WP_132207384.1">
    <property type="nucleotide sequence ID" value="NZ_SLWN01000001.1"/>
</dbReference>
<organism evidence="2 3">
    <name type="scientific">Kribbella steppae</name>
    <dbReference type="NCBI Taxonomy" id="2512223"/>
    <lineage>
        <taxon>Bacteria</taxon>
        <taxon>Bacillati</taxon>
        <taxon>Actinomycetota</taxon>
        <taxon>Actinomycetes</taxon>
        <taxon>Propionibacteriales</taxon>
        <taxon>Kribbellaceae</taxon>
        <taxon>Kribbella</taxon>
    </lineage>
</organism>
<reference evidence="2 3" key="1">
    <citation type="journal article" date="2015" name="Stand. Genomic Sci.">
        <title>Genomic Encyclopedia of Bacterial and Archaeal Type Strains, Phase III: the genomes of soil and plant-associated and newly described type strains.</title>
        <authorList>
            <person name="Whitman W.B."/>
            <person name="Woyke T."/>
            <person name="Klenk H.P."/>
            <person name="Zhou Y."/>
            <person name="Lilburn T.G."/>
            <person name="Beck B.J."/>
            <person name="De Vos P."/>
            <person name="Vandamme P."/>
            <person name="Eisen J.A."/>
            <person name="Garrity G."/>
            <person name="Hugenholtz P."/>
            <person name="Kyrpides N.C."/>
        </authorList>
    </citation>
    <scope>NUCLEOTIDE SEQUENCE [LARGE SCALE GENOMIC DNA]</scope>
    <source>
        <strain evidence="2 3">VKM Ac-2572</strain>
    </source>
</reference>
<dbReference type="Proteomes" id="UP000294508">
    <property type="component" value="Unassembled WGS sequence"/>
</dbReference>
<dbReference type="EMBL" id="SLWN01000001">
    <property type="protein sequence ID" value="TCO35735.1"/>
    <property type="molecule type" value="Genomic_DNA"/>
</dbReference>
<proteinExistence type="predicted"/>
<keyword evidence="1" id="KW-0812">Transmembrane</keyword>